<dbReference type="InterPro" id="IPR011991">
    <property type="entry name" value="ArsR-like_HTH"/>
</dbReference>
<proteinExistence type="predicted"/>
<reference evidence="1" key="1">
    <citation type="submission" date="2020-03" db="EMBL/GenBank/DDBJ databases">
        <title>Phycicoccus flavus sp. nov., a novel endophytic actinobacterium isolated from branch of Kandelia candel.</title>
        <authorList>
            <person name="Tuo L."/>
        </authorList>
    </citation>
    <scope>NUCLEOTIDE SEQUENCE</scope>
    <source>
        <strain evidence="1">CMS6Z-2</strain>
    </source>
</reference>
<protein>
    <submittedName>
        <fullName evidence="1">Helix-turn-helix transcriptional regulator</fullName>
    </submittedName>
</protein>
<accession>A0A8T6R6R9</accession>
<organism evidence="1 2">
    <name type="scientific">Phycicoccus flavus</name>
    <dbReference type="NCBI Taxonomy" id="2502783"/>
    <lineage>
        <taxon>Bacteria</taxon>
        <taxon>Bacillati</taxon>
        <taxon>Actinomycetota</taxon>
        <taxon>Actinomycetes</taxon>
        <taxon>Micrococcales</taxon>
        <taxon>Intrasporangiaceae</taxon>
        <taxon>Phycicoccus</taxon>
    </lineage>
</organism>
<gene>
    <name evidence="1" type="ORF">EPD83_015475</name>
</gene>
<dbReference type="SUPFAM" id="SSF46785">
    <property type="entry name" value="Winged helix' DNA-binding domain"/>
    <property type="match status" value="1"/>
</dbReference>
<evidence type="ECO:0000313" key="2">
    <source>
        <dbReference type="Proteomes" id="UP000287866"/>
    </source>
</evidence>
<dbReference type="Gene3D" id="1.10.10.10">
    <property type="entry name" value="Winged helix-like DNA-binding domain superfamily/Winged helix DNA-binding domain"/>
    <property type="match status" value="1"/>
</dbReference>
<dbReference type="EMBL" id="SAYU02000060">
    <property type="protein sequence ID" value="NHA69442.1"/>
    <property type="molecule type" value="Genomic_DNA"/>
</dbReference>
<dbReference type="CDD" id="cd00090">
    <property type="entry name" value="HTH_ARSR"/>
    <property type="match status" value="1"/>
</dbReference>
<comment type="caution">
    <text evidence="1">The sequence shown here is derived from an EMBL/GenBank/DDBJ whole genome shotgun (WGS) entry which is preliminary data.</text>
</comment>
<name>A0A8T6R6R9_9MICO</name>
<dbReference type="RefSeq" id="WP_165566821.1">
    <property type="nucleotide sequence ID" value="NZ_SAYU02000060.1"/>
</dbReference>
<keyword evidence="2" id="KW-1185">Reference proteome</keyword>
<sequence length="193" mass="22168">MTAEHLRHLHALADPSRIDLFEQLRVRNRPMSTGELARLVPHARRGIQSHLAVLAEGGWIEHLRGEGRAAVWQATQRTVRWSTTDKNDPSVAQAIEDAYWVAVQRRVNRIRNYDAERQTGRWSDSWLDAAIGRDYSLWLTAEDLADLDDELAGLMERFRARSNAHRKRFETDPPADTEMVFVVLTAFPLSQET</sequence>
<dbReference type="InterPro" id="IPR036388">
    <property type="entry name" value="WH-like_DNA-bd_sf"/>
</dbReference>
<dbReference type="Proteomes" id="UP000287866">
    <property type="component" value="Unassembled WGS sequence"/>
</dbReference>
<dbReference type="InterPro" id="IPR036390">
    <property type="entry name" value="WH_DNA-bd_sf"/>
</dbReference>
<dbReference type="AlphaFoldDB" id="A0A8T6R6R9"/>
<evidence type="ECO:0000313" key="1">
    <source>
        <dbReference type="EMBL" id="NHA69442.1"/>
    </source>
</evidence>